<evidence type="ECO:0000313" key="5">
    <source>
        <dbReference type="Proteomes" id="UP000185766"/>
    </source>
</evidence>
<dbReference type="Pfam" id="PF08239">
    <property type="entry name" value="SH3_3"/>
    <property type="match status" value="1"/>
</dbReference>
<feature type="compositionally biased region" description="Polar residues" evidence="1">
    <location>
        <begin position="120"/>
        <end position="129"/>
    </location>
</feature>
<dbReference type="EMBL" id="FOAS01000020">
    <property type="protein sequence ID" value="SEL75019.1"/>
    <property type="molecule type" value="Genomic_DNA"/>
</dbReference>
<proteinExistence type="predicted"/>
<dbReference type="SMART" id="SM00287">
    <property type="entry name" value="SH3b"/>
    <property type="match status" value="1"/>
</dbReference>
<feature type="domain" description="SH3b" evidence="3">
    <location>
        <begin position="23"/>
        <end position="85"/>
    </location>
</feature>
<dbReference type="AlphaFoldDB" id="A0A1H7SRJ9"/>
<feature type="compositionally biased region" description="Low complexity" evidence="1">
    <location>
        <begin position="95"/>
        <end position="113"/>
    </location>
</feature>
<evidence type="ECO:0000259" key="3">
    <source>
        <dbReference type="SMART" id="SM00287"/>
    </source>
</evidence>
<accession>A0A1H7SRJ9</accession>
<protein>
    <submittedName>
        <fullName evidence="4">SH3 domain-containing protein</fullName>
    </submittedName>
</protein>
<reference evidence="4 5" key="1">
    <citation type="submission" date="2016-10" db="EMBL/GenBank/DDBJ databases">
        <authorList>
            <person name="de Groot N.N."/>
        </authorList>
    </citation>
    <scope>NUCLEOTIDE SEQUENCE [LARGE SCALE GENOMIC DNA]</scope>
    <source>
        <strain evidence="4 5">JCM 19513</strain>
    </source>
</reference>
<organism evidence="4 5">
    <name type="scientific">Atopomonas hussainii</name>
    <dbReference type="NCBI Taxonomy" id="1429083"/>
    <lineage>
        <taxon>Bacteria</taxon>
        <taxon>Pseudomonadati</taxon>
        <taxon>Pseudomonadota</taxon>
        <taxon>Gammaproteobacteria</taxon>
        <taxon>Pseudomonadales</taxon>
        <taxon>Pseudomonadaceae</taxon>
        <taxon>Atopomonas</taxon>
    </lineage>
</organism>
<dbReference type="InterPro" id="IPR003646">
    <property type="entry name" value="SH3-like_bac-type"/>
</dbReference>
<evidence type="ECO:0000256" key="2">
    <source>
        <dbReference type="SAM" id="SignalP"/>
    </source>
</evidence>
<dbReference type="Proteomes" id="UP000185766">
    <property type="component" value="Unassembled WGS sequence"/>
</dbReference>
<dbReference type="STRING" id="1429083.GCA_001885685_02782"/>
<keyword evidence="5" id="KW-1185">Reference proteome</keyword>
<evidence type="ECO:0000313" key="4">
    <source>
        <dbReference type="EMBL" id="SEL75019.1"/>
    </source>
</evidence>
<feature type="signal peptide" evidence="2">
    <location>
        <begin position="1"/>
        <end position="21"/>
    </location>
</feature>
<feature type="chain" id="PRO_5010231194" evidence="2">
    <location>
        <begin position="22"/>
        <end position="164"/>
    </location>
</feature>
<dbReference type="Gene3D" id="2.30.30.40">
    <property type="entry name" value="SH3 Domains"/>
    <property type="match status" value="1"/>
</dbReference>
<name>A0A1H7SRJ9_9GAMM</name>
<feature type="region of interest" description="Disordered" evidence="1">
    <location>
        <begin position="93"/>
        <end position="136"/>
    </location>
</feature>
<sequence>MKVTLPLAGLLFALTALLSHAWANQAAFTSQATQLRLTPAHQASAVQALPANQSLTLLKREGGWYQVKLANGQEGWLPLLHVRLAPSNNQQRSDLGQLLGSTSASQGSTLSSGVRGVNEEQLSGPSSSLPADLQPLDRYRANAEQARAFAAQAPLRSETLDYPR</sequence>
<dbReference type="SUPFAM" id="SSF50044">
    <property type="entry name" value="SH3-domain"/>
    <property type="match status" value="1"/>
</dbReference>
<dbReference type="InterPro" id="IPR036028">
    <property type="entry name" value="SH3-like_dom_sf"/>
</dbReference>
<gene>
    <name evidence="4" type="ORF">SAMN05216214_12029</name>
</gene>
<keyword evidence="2" id="KW-0732">Signal</keyword>
<dbReference type="RefSeq" id="WP_074870499.1">
    <property type="nucleotide sequence ID" value="NZ_FOAS01000020.1"/>
</dbReference>
<evidence type="ECO:0000256" key="1">
    <source>
        <dbReference type="SAM" id="MobiDB-lite"/>
    </source>
</evidence>